<evidence type="ECO:0000313" key="8">
    <source>
        <dbReference type="EMBL" id="CCH44532.1"/>
    </source>
</evidence>
<feature type="transmembrane region" description="Helical" evidence="6">
    <location>
        <begin position="186"/>
        <end position="207"/>
    </location>
</feature>
<evidence type="ECO:0000256" key="3">
    <source>
        <dbReference type="ARBA" id="ARBA00022692"/>
    </source>
</evidence>
<dbReference type="PANTHER" id="PTHR48041:SF119">
    <property type="entry name" value="ROA1P"/>
    <property type="match status" value="1"/>
</dbReference>
<organism evidence="8 9">
    <name type="scientific">Wickerhamomyces ciferrii (strain ATCC 14091 / BCRC 22168 / CBS 111 / JCM 3599 / NBRC 0793 / NRRL Y-1031 F-60-10)</name>
    <name type="common">Yeast</name>
    <name type="synonym">Pichia ciferrii</name>
    <dbReference type="NCBI Taxonomy" id="1206466"/>
    <lineage>
        <taxon>Eukaryota</taxon>
        <taxon>Fungi</taxon>
        <taxon>Dikarya</taxon>
        <taxon>Ascomycota</taxon>
        <taxon>Saccharomycotina</taxon>
        <taxon>Saccharomycetes</taxon>
        <taxon>Phaffomycetales</taxon>
        <taxon>Wickerhamomycetaceae</taxon>
        <taxon>Wickerhamomyces</taxon>
    </lineage>
</organism>
<keyword evidence="3 6" id="KW-0812">Transmembrane</keyword>
<feature type="transmembrane region" description="Helical" evidence="6">
    <location>
        <begin position="20"/>
        <end position="38"/>
    </location>
</feature>
<dbReference type="EMBL" id="CAIF01000139">
    <property type="protein sequence ID" value="CCH44532.1"/>
    <property type="molecule type" value="Genomic_DNA"/>
</dbReference>
<dbReference type="eggNOG" id="KOG0065">
    <property type="taxonomic scope" value="Eukaryota"/>
</dbReference>
<evidence type="ECO:0000256" key="4">
    <source>
        <dbReference type="ARBA" id="ARBA00022989"/>
    </source>
</evidence>
<evidence type="ECO:0000256" key="2">
    <source>
        <dbReference type="ARBA" id="ARBA00022448"/>
    </source>
</evidence>
<keyword evidence="2" id="KW-0813">Transport</keyword>
<evidence type="ECO:0000256" key="5">
    <source>
        <dbReference type="ARBA" id="ARBA00023136"/>
    </source>
</evidence>
<dbReference type="InterPro" id="IPR050352">
    <property type="entry name" value="ABCG_transporters"/>
</dbReference>
<evidence type="ECO:0000259" key="7">
    <source>
        <dbReference type="Pfam" id="PF01061"/>
    </source>
</evidence>
<feature type="transmembrane region" description="Helical" evidence="6">
    <location>
        <begin position="124"/>
        <end position="146"/>
    </location>
</feature>
<accession>K0KQY8</accession>
<evidence type="ECO:0000256" key="1">
    <source>
        <dbReference type="ARBA" id="ARBA00004141"/>
    </source>
</evidence>
<keyword evidence="9" id="KW-1185">Reference proteome</keyword>
<dbReference type="PROSITE" id="PS51257">
    <property type="entry name" value="PROKAR_LIPOPROTEIN"/>
    <property type="match status" value="1"/>
</dbReference>
<feature type="transmembrane region" description="Helical" evidence="6">
    <location>
        <begin position="50"/>
        <end position="70"/>
    </location>
</feature>
<comment type="caution">
    <text evidence="8">The sequence shown here is derived from an EMBL/GenBank/DDBJ whole genome shotgun (WGS) entry which is preliminary data.</text>
</comment>
<dbReference type="InterPro" id="IPR013525">
    <property type="entry name" value="ABC2_TM"/>
</dbReference>
<keyword evidence="4 6" id="KW-1133">Transmembrane helix</keyword>
<dbReference type="Pfam" id="PF01061">
    <property type="entry name" value="ABC2_membrane"/>
    <property type="match status" value="1"/>
</dbReference>
<feature type="transmembrane region" description="Helical" evidence="6">
    <location>
        <begin position="277"/>
        <end position="296"/>
    </location>
</feature>
<reference evidence="8 9" key="1">
    <citation type="journal article" date="2012" name="Eukaryot. Cell">
        <title>Draft genome sequence of Wickerhamomyces ciferrii NRRL Y-1031 F-60-10.</title>
        <authorList>
            <person name="Schneider J."/>
            <person name="Andrea H."/>
            <person name="Blom J."/>
            <person name="Jaenicke S."/>
            <person name="Ruckert C."/>
            <person name="Schorsch C."/>
            <person name="Szczepanowski R."/>
            <person name="Farwick M."/>
            <person name="Goesmann A."/>
            <person name="Puhler A."/>
            <person name="Schaffer S."/>
            <person name="Tauch A."/>
            <person name="Kohler T."/>
            <person name="Brinkrolf K."/>
        </authorList>
    </citation>
    <scope>NUCLEOTIDE SEQUENCE [LARGE SCALE GENOMIC DNA]</scope>
    <source>
        <strain evidence="9">ATCC 14091 / BCRC 22168 / CBS 111 / JCM 3599 / NBRC 0793 / NRRL Y-1031 F-60-10</strain>
    </source>
</reference>
<keyword evidence="5 6" id="KW-0472">Membrane</keyword>
<dbReference type="AlphaFoldDB" id="K0KQY8"/>
<feature type="transmembrane region" description="Helical" evidence="6">
    <location>
        <begin position="158"/>
        <end position="180"/>
    </location>
</feature>
<dbReference type="PANTHER" id="PTHR48041">
    <property type="entry name" value="ABC TRANSPORTER G FAMILY MEMBER 28"/>
    <property type="match status" value="1"/>
</dbReference>
<protein>
    <submittedName>
        <fullName evidence="8">Membrane protein</fullName>
    </submittedName>
</protein>
<dbReference type="InParanoid" id="K0KQY8"/>
<evidence type="ECO:0000313" key="9">
    <source>
        <dbReference type="Proteomes" id="UP000009328"/>
    </source>
</evidence>
<gene>
    <name evidence="8" type="ORF">BN7_4097</name>
</gene>
<dbReference type="HOGENOM" id="CLU_069207_0_0_1"/>
<evidence type="ECO:0000256" key="6">
    <source>
        <dbReference type="SAM" id="Phobius"/>
    </source>
</evidence>
<name>K0KQY8_WICCF</name>
<proteinExistence type="predicted"/>
<sequence>MPNDTKIITESEFPQVFGSFIRQPASFLVAFYACVRQLGITTLRNQQVFVARITQVAGMGVIIALFFAPLKNNYIGVSNRLGLVQEVTSLYFCGMLNNLSSYPDQRNYFYHEYDDRVYGILPFFLSYMIVEIPFEIISSLIFAAFLGPIVGLPRTAEMFFSIAYVSFLITFCGESLGIITNTLFHHAGFAVNIVSIILSIGTFMAGIMSLQMDGVLKGINWISPLKYGMGILLNMALSDDVKFTCDDSSRDNQGNCIFSDGGDVLRQYNLKAPYKKFLGVLLAVAIIYRVIAYGILRLKLVKINLGSRKQ</sequence>
<dbReference type="Proteomes" id="UP000009328">
    <property type="component" value="Unassembled WGS sequence"/>
</dbReference>
<feature type="domain" description="ABC-2 type transporter transmembrane" evidence="7">
    <location>
        <begin position="30"/>
        <end position="233"/>
    </location>
</feature>
<dbReference type="STRING" id="1206466.K0KQY8"/>
<dbReference type="GO" id="GO:0140359">
    <property type="term" value="F:ABC-type transporter activity"/>
    <property type="evidence" value="ECO:0007669"/>
    <property type="project" value="InterPro"/>
</dbReference>
<comment type="subcellular location">
    <subcellularLocation>
        <location evidence="1">Membrane</location>
        <topology evidence="1">Multi-pass membrane protein</topology>
    </subcellularLocation>
</comment>
<dbReference type="GO" id="GO:0016020">
    <property type="term" value="C:membrane"/>
    <property type="evidence" value="ECO:0007669"/>
    <property type="project" value="UniProtKB-SubCell"/>
</dbReference>